<reference evidence="3" key="2">
    <citation type="journal article" date="2022" name="Proc. Natl. Acad. Sci. U.S.A.">
        <title>Diploid-dominant life cycles characterize the early evolution of Fungi.</title>
        <authorList>
            <person name="Amses K.R."/>
            <person name="Simmons D.R."/>
            <person name="Longcore J.E."/>
            <person name="Mondo S.J."/>
            <person name="Seto K."/>
            <person name="Jeronimo G.H."/>
            <person name="Bonds A.E."/>
            <person name="Quandt C.A."/>
            <person name="Davis W.J."/>
            <person name="Chang Y."/>
            <person name="Federici B.A."/>
            <person name="Kuo A."/>
            <person name="LaButti K."/>
            <person name="Pangilinan J."/>
            <person name="Andreopoulos W."/>
            <person name="Tritt A."/>
            <person name="Riley R."/>
            <person name="Hundley H."/>
            <person name="Johnson J."/>
            <person name="Lipzen A."/>
            <person name="Barry K."/>
            <person name="Lang B.F."/>
            <person name="Cuomo C.A."/>
            <person name="Buchler N.E."/>
            <person name="Grigoriev I.V."/>
            <person name="Spatafora J.W."/>
            <person name="Stajich J.E."/>
            <person name="James T.Y."/>
        </authorList>
    </citation>
    <scope>NUCLEOTIDE SEQUENCE</scope>
    <source>
        <strain evidence="3">AG</strain>
    </source>
</reference>
<feature type="domain" description="CYK3 C-terminal Ig-like" evidence="2">
    <location>
        <begin position="931"/>
        <end position="1019"/>
    </location>
</feature>
<proteinExistence type="predicted"/>
<dbReference type="AlphaFoldDB" id="A0AAD5HIH9"/>
<name>A0AAD5HIH9_UMBRA</name>
<dbReference type="Pfam" id="PF24584">
    <property type="entry name" value="Ig_CYK3_C"/>
    <property type="match status" value="1"/>
</dbReference>
<dbReference type="PANTHER" id="PTHR46333">
    <property type="entry name" value="CYTOKINESIS PROTEIN 3"/>
    <property type="match status" value="1"/>
</dbReference>
<dbReference type="GO" id="GO:0110085">
    <property type="term" value="C:mitotic actomyosin contractile ring"/>
    <property type="evidence" value="ECO:0007669"/>
    <property type="project" value="TreeGrafter"/>
</dbReference>
<dbReference type="GeneID" id="75918595"/>
<feature type="compositionally biased region" description="Basic and acidic residues" evidence="1">
    <location>
        <begin position="7"/>
        <end position="17"/>
    </location>
</feature>
<dbReference type="RefSeq" id="XP_051449088.1">
    <property type="nucleotide sequence ID" value="XM_051593253.1"/>
</dbReference>
<feature type="compositionally biased region" description="Basic and acidic residues" evidence="1">
    <location>
        <begin position="187"/>
        <end position="206"/>
    </location>
</feature>
<comment type="caution">
    <text evidence="3">The sequence shown here is derived from an EMBL/GenBank/DDBJ whole genome shotgun (WGS) entry which is preliminary data.</text>
</comment>
<dbReference type="GO" id="GO:0140278">
    <property type="term" value="P:mitotic division septum assembly"/>
    <property type="evidence" value="ECO:0007669"/>
    <property type="project" value="TreeGrafter"/>
</dbReference>
<feature type="compositionally biased region" description="Polar residues" evidence="1">
    <location>
        <begin position="38"/>
        <end position="58"/>
    </location>
</feature>
<organism evidence="3 4">
    <name type="scientific">Umbelopsis ramanniana AG</name>
    <dbReference type="NCBI Taxonomy" id="1314678"/>
    <lineage>
        <taxon>Eukaryota</taxon>
        <taxon>Fungi</taxon>
        <taxon>Fungi incertae sedis</taxon>
        <taxon>Mucoromycota</taxon>
        <taxon>Mucoromycotina</taxon>
        <taxon>Umbelopsidomycetes</taxon>
        <taxon>Umbelopsidales</taxon>
        <taxon>Umbelopsidaceae</taxon>
        <taxon>Umbelopsis</taxon>
    </lineage>
</organism>
<feature type="region of interest" description="Disordered" evidence="1">
    <location>
        <begin position="623"/>
        <end position="648"/>
    </location>
</feature>
<evidence type="ECO:0000313" key="3">
    <source>
        <dbReference type="EMBL" id="KAI8584084.1"/>
    </source>
</evidence>
<feature type="region of interest" description="Disordered" evidence="1">
    <location>
        <begin position="1"/>
        <end position="59"/>
    </location>
</feature>
<dbReference type="InterPro" id="IPR056409">
    <property type="entry name" value="Ig_CYK3_C"/>
</dbReference>
<feature type="region of interest" description="Disordered" evidence="1">
    <location>
        <begin position="353"/>
        <end position="413"/>
    </location>
</feature>
<evidence type="ECO:0000259" key="2">
    <source>
        <dbReference type="Pfam" id="PF24584"/>
    </source>
</evidence>
<feature type="region of interest" description="Disordered" evidence="1">
    <location>
        <begin position="86"/>
        <end position="142"/>
    </location>
</feature>
<dbReference type="Proteomes" id="UP001206595">
    <property type="component" value="Unassembled WGS sequence"/>
</dbReference>
<dbReference type="InterPro" id="IPR052557">
    <property type="entry name" value="CAP/Cytokinesis_protein"/>
</dbReference>
<gene>
    <name evidence="3" type="ORF">K450DRAFT_277065</name>
</gene>
<feature type="compositionally biased region" description="Polar residues" evidence="1">
    <location>
        <begin position="625"/>
        <end position="637"/>
    </location>
</feature>
<protein>
    <recommendedName>
        <fullName evidence="2">CYK3 C-terminal Ig-like domain-containing protein</fullName>
    </recommendedName>
</protein>
<sequence length="1021" mass="116156">MSTRISTDYHRYHHDSQNRTVRRSSTTSHKRMLGPDHSVSNSSRRIHSLQQPRTSNKFQEQDIAYGSPRQQHYYTDTALTSLQPRDTNIQTRPRLRRLSTPDLTDTLTNSRSDSDSELNSPTYRQNSRSSPQLSIPGAWPASPITYTEEPGEITVDGLSDEFDYVILRVPAKSRASSIASFSSSARRSMDSSRRGSIEEDVTERSVSRLSTPEATHLVQSIKALKTPVPDQTRQFAMYSPDRSTSWRVDDMGKYEYLVLRSSSQMSTGRLRMSSEESDKIAYESDQNEEVESLNIANPGFPLDDIADQWHDPPQSFSTYHRSSSYTEITASLFAYKPEEIRGASPYQVKNASTTVLEVPHRPRSRSLSELRPHPTLSASEPSHLDQIPRVPEHRTSMPPTLKRSSSSGSQKLARLLSTVSRRSLQTLKMSSATEIGNQMEQVWERRMEQAASTPPQTGLTRKYTLSRPSFWDPNHHVQDAAIQHSPKPSIGFKILSIFRPRKMRVRSLMRQQHLLERGWAVERARSPCIAYMQDMGIHMGRLNPFAIINNTWEKGEPGSHLSFRESDFNQIDTYARSVRQNGTAVTPEQLATKYIVRPYRRDIQKVRAIFMWIIENIRMGAPQDGASSNGSKSQGSDNENDGSIGGFGTSTHAEQVEKDWVETAEVVLSKRWCRTGVGFARLFCEMAVAAGLDDTKVVYGYLRVPKDNIDIATRSNGKIKINHAWCAVKIDGTYRLIDCYLASPFLPSNKGFVESHWFLARPLTMIYTHFPASFQDQFLDPPVTSAVFFALPHVRTPFFKHHLQVLDYEFTYLDLVDDDVLHMTLWMDDATGCYAEVECRLQKTGSTTSAIIIKRALAQFIMDGHQRVCKIKAVLPSDMRVGWLKIYAGPKIWPDSQTANSAFNPYPLAMVYRITHSGRPPQVFDFVKSHLSVYDFYVHEPQCYVLYPMQMYTFRILSMVNRHQKLAVKSPTGRLNRLVYFPQDKSYTGSMIVGEVGIWHLVCLQESGSWNNVIASWECRS</sequence>
<dbReference type="EMBL" id="MU620894">
    <property type="protein sequence ID" value="KAI8584084.1"/>
    <property type="molecule type" value="Genomic_DNA"/>
</dbReference>
<reference evidence="3" key="1">
    <citation type="submission" date="2021-06" db="EMBL/GenBank/DDBJ databases">
        <authorList>
            <consortium name="DOE Joint Genome Institute"/>
            <person name="Mondo S.J."/>
            <person name="Amses K.R."/>
            <person name="Simmons D.R."/>
            <person name="Longcore J.E."/>
            <person name="Seto K."/>
            <person name="Alves G.H."/>
            <person name="Bonds A.E."/>
            <person name="Quandt C.A."/>
            <person name="Davis W.J."/>
            <person name="Chang Y."/>
            <person name="Letcher P.M."/>
            <person name="Powell M.J."/>
            <person name="Kuo A."/>
            <person name="Labutti K."/>
            <person name="Pangilinan J."/>
            <person name="Andreopoulos W."/>
            <person name="Tritt A."/>
            <person name="Riley R."/>
            <person name="Hundley H."/>
            <person name="Johnson J."/>
            <person name="Lipzen A."/>
            <person name="Barry K."/>
            <person name="Berbee M.L."/>
            <person name="Buchler N.E."/>
            <person name="Grigoriev I.V."/>
            <person name="Spatafora J.W."/>
            <person name="Stajich J.E."/>
            <person name="James T.Y."/>
        </authorList>
    </citation>
    <scope>NUCLEOTIDE SEQUENCE</scope>
    <source>
        <strain evidence="3">AG</strain>
    </source>
</reference>
<accession>A0AAD5HIH9</accession>
<evidence type="ECO:0000256" key="1">
    <source>
        <dbReference type="SAM" id="MobiDB-lite"/>
    </source>
</evidence>
<keyword evidence="4" id="KW-1185">Reference proteome</keyword>
<dbReference type="PANTHER" id="PTHR46333:SF2">
    <property type="entry name" value="CYTOKINESIS PROTEIN 3"/>
    <property type="match status" value="1"/>
</dbReference>
<feature type="region of interest" description="Disordered" evidence="1">
    <location>
        <begin position="178"/>
        <end position="211"/>
    </location>
</feature>
<evidence type="ECO:0000313" key="4">
    <source>
        <dbReference type="Proteomes" id="UP001206595"/>
    </source>
</evidence>
<feature type="compositionally biased region" description="Polar residues" evidence="1">
    <location>
        <begin position="101"/>
        <end position="133"/>
    </location>
</feature>